<dbReference type="InterPro" id="IPR010383">
    <property type="entry name" value="Glyco_hydrolase_94_b-supersand"/>
</dbReference>
<evidence type="ECO:0000259" key="6">
    <source>
        <dbReference type="Pfam" id="PF06165"/>
    </source>
</evidence>
<evidence type="ECO:0000256" key="4">
    <source>
        <dbReference type="SAM" id="Phobius"/>
    </source>
</evidence>
<keyword evidence="10" id="KW-1185">Reference proteome</keyword>
<dbReference type="GO" id="GO:0016787">
    <property type="term" value="F:hydrolase activity"/>
    <property type="evidence" value="ECO:0007669"/>
    <property type="project" value="UniProtKB-KW"/>
</dbReference>
<keyword evidence="4" id="KW-0812">Transmembrane</keyword>
<dbReference type="InterPro" id="IPR008928">
    <property type="entry name" value="6-hairpin_glycosidase_sf"/>
</dbReference>
<dbReference type="RefSeq" id="WP_386742646.1">
    <property type="nucleotide sequence ID" value="NZ_JBHRYA010000003.1"/>
</dbReference>
<dbReference type="InterPro" id="IPR052047">
    <property type="entry name" value="GH94_Enzymes"/>
</dbReference>
<dbReference type="Pfam" id="PF10091">
    <property type="entry name" value="Glycoamylase"/>
    <property type="match status" value="1"/>
</dbReference>
<evidence type="ECO:0000256" key="1">
    <source>
        <dbReference type="ARBA" id="ARBA00022676"/>
    </source>
</evidence>
<feature type="transmembrane region" description="Helical" evidence="4">
    <location>
        <begin position="835"/>
        <end position="852"/>
    </location>
</feature>
<feature type="domain" description="Glycosyl hydrolase 94 supersandwich" evidence="6">
    <location>
        <begin position="2096"/>
        <end position="2375"/>
    </location>
</feature>
<dbReference type="Gene3D" id="2.60.420.10">
    <property type="entry name" value="Maltose phosphorylase, domain 3"/>
    <property type="match status" value="1"/>
</dbReference>
<dbReference type="Pfam" id="PF06165">
    <property type="entry name" value="GH94_b-supersand"/>
    <property type="match status" value="2"/>
</dbReference>
<dbReference type="Gene3D" id="2.70.98.40">
    <property type="entry name" value="Glycoside hydrolase, family 65, N-terminal domain"/>
    <property type="match status" value="2"/>
</dbReference>
<dbReference type="PANTHER" id="PTHR37469:SF2">
    <property type="entry name" value="CELLOBIONIC ACID PHOSPHORYLASE"/>
    <property type="match status" value="1"/>
</dbReference>
<dbReference type="CDD" id="cd11756">
    <property type="entry name" value="GH94N_ChvB_NdvB_1_like"/>
    <property type="match status" value="1"/>
</dbReference>
<keyword evidence="1" id="KW-0328">Glycosyltransferase</keyword>
<feature type="region of interest" description="Disordered" evidence="3">
    <location>
        <begin position="1"/>
        <end position="36"/>
    </location>
</feature>
<dbReference type="Pfam" id="PF17167">
    <property type="entry name" value="Glyco_hydro_94"/>
    <property type="match status" value="1"/>
</dbReference>
<feature type="domain" description="Glycoamylase-like" evidence="7">
    <location>
        <begin position="1324"/>
        <end position="1523"/>
    </location>
</feature>
<dbReference type="Gene3D" id="1.50.10.140">
    <property type="match status" value="2"/>
</dbReference>
<dbReference type="Gene3D" id="3.90.1200.10">
    <property type="match status" value="1"/>
</dbReference>
<evidence type="ECO:0000256" key="2">
    <source>
        <dbReference type="ARBA" id="ARBA00022679"/>
    </source>
</evidence>
<evidence type="ECO:0000259" key="5">
    <source>
        <dbReference type="Pfam" id="PF03633"/>
    </source>
</evidence>
<keyword evidence="4" id="KW-1133">Transmembrane helix</keyword>
<feature type="transmembrane region" description="Helical" evidence="4">
    <location>
        <begin position="427"/>
        <end position="446"/>
    </location>
</feature>
<dbReference type="InterPro" id="IPR011013">
    <property type="entry name" value="Gal_mutarotase_sf_dom"/>
</dbReference>
<evidence type="ECO:0000313" key="9">
    <source>
        <dbReference type="EMBL" id="MFC3715538.1"/>
    </source>
</evidence>
<dbReference type="Gene3D" id="1.50.10.10">
    <property type="match status" value="1"/>
</dbReference>
<keyword evidence="4" id="KW-0472">Membrane</keyword>
<dbReference type="InterPro" id="IPR019282">
    <property type="entry name" value="Glycoamylase-like_cons_dom"/>
</dbReference>
<dbReference type="SMART" id="SM01068">
    <property type="entry name" value="CBM_X"/>
    <property type="match status" value="2"/>
</dbReference>
<dbReference type="InterPro" id="IPR037018">
    <property type="entry name" value="GH65_N"/>
</dbReference>
<dbReference type="Proteomes" id="UP001595705">
    <property type="component" value="Unassembled WGS sequence"/>
</dbReference>
<name>A0ABV7XKD8_9GAMM</name>
<evidence type="ECO:0000259" key="7">
    <source>
        <dbReference type="Pfam" id="PF10091"/>
    </source>
</evidence>
<dbReference type="InterPro" id="IPR033432">
    <property type="entry name" value="GH94_catalytic"/>
</dbReference>
<dbReference type="PANTHER" id="PTHR37469">
    <property type="entry name" value="CELLOBIONIC ACID PHOSPHORYLASE-RELATED"/>
    <property type="match status" value="1"/>
</dbReference>
<feature type="domain" description="Glycoside hydrolase family 65 C-terminal" evidence="5">
    <location>
        <begin position="2816"/>
        <end position="2854"/>
    </location>
</feature>
<feature type="domain" description="Glycosyl hydrolase 94 supersandwich" evidence="6">
    <location>
        <begin position="1574"/>
        <end position="1853"/>
    </location>
</feature>
<comment type="caution">
    <text evidence="9">The sequence shown here is derived from an EMBL/GenBank/DDBJ whole genome shotgun (WGS) entry which is preliminary data.</text>
</comment>
<reference evidence="10" key="1">
    <citation type="journal article" date="2019" name="Int. J. Syst. Evol. Microbiol.">
        <title>The Global Catalogue of Microorganisms (GCM) 10K type strain sequencing project: providing services to taxonomists for standard genome sequencing and annotation.</title>
        <authorList>
            <consortium name="The Broad Institute Genomics Platform"/>
            <consortium name="The Broad Institute Genome Sequencing Center for Infectious Disease"/>
            <person name="Wu L."/>
            <person name="Ma J."/>
        </authorList>
    </citation>
    <scope>NUCLEOTIDE SEQUENCE [LARGE SCALE GENOMIC DNA]</scope>
    <source>
        <strain evidence="10">KCTC 42441</strain>
    </source>
</reference>
<feature type="transmembrane region" description="Helical" evidence="4">
    <location>
        <begin position="858"/>
        <end position="880"/>
    </location>
</feature>
<feature type="domain" description="Glycosyl hydrolase 94 catalytic" evidence="8">
    <location>
        <begin position="2391"/>
        <end position="2815"/>
    </location>
</feature>
<dbReference type="SUPFAM" id="SSF74650">
    <property type="entry name" value="Galactose mutarotase-like"/>
    <property type="match status" value="2"/>
</dbReference>
<evidence type="ECO:0000256" key="3">
    <source>
        <dbReference type="SAM" id="MobiDB-lite"/>
    </source>
</evidence>
<sequence>MKQVRKHPGQTGRQWLARRTAGRRTPADAAASPQEAPLRAQLFSAEQMERHGRVLAQAHRLSGHRSADLLLARLSANEAVIERASRLLSDAAHAQRRLTPAGDWLLDNLYLIEEQVRIARRHLPKGYSRELPRLEGGPSDQLPRVYDIALNAISHGDGRVDVESLGRFIAAYQSVTPLTLGELWAIPIMLRLALIENLRRVSAQVIAGRIDRDLADLWGDRFTEMAESDPKNVVLVIADMARSQPRHSSAFVAEIVRRLQGQGAALSLPLTWLEQWLADQEQDIAQMVQLENRQQAADQVSISNSIGSLRLLAMTDWREFVETMSVVEKTLRDDPAATYGRMDFATRDRYRHVVERLARRGKLDQCDVARGALRLAREATEKEGGDDISAHVGYYLADAGVPQLERDLGLRRGPLASMRSGWRHTPLLAYILPIAAVVALFSTGLMSDARAILDQRGLLWLVGVLAVIAFSELGVVLVNWFATILVLPRALPRLDFSAGIPGEARTLVVVPTMIGDVAGARSLVDALEVRFLANRDDNLRFALLTDFLDADAETLPGDAALLDEARRGIDALNARHTGEQDLFFLLHRPRSWNPRERRWMGNERKRGKLAALNDLLHDRDATAFSAIVGDLRSLQGVRYVITLDTDTRLPRDAARELVGTLAHPLNRARLDPERRVVSGGYGILQPQVGASMGGGTRSWYARLYGSEPGIDPYTRTVSDVYQDLFGEGSFVGKGIYEVAAFEQALDGRFPDNQILSHDLLEGCYARAGLVSDVQLYEDYPGRYALDVKRRHRWIRGDWQLLPWLLPWVPLGGGRWEGNPLSWLSRGKLLDNLRRSLVPAATTALFVLGWLLAPHALGWTLWVLSTLLVAPLLAALTALLDKPRELPWRAHLLHRAQAAGRDLARIALAAAFLPYEAFYSLDAIVRTLWRMLVSRRRMLQWSPSSEVEKTLGSGLAASLRTMWFGPAFALATAFALMHLHPASLPVAAPLLALWLLSPWLAWWTGRPRERKVSALSASQLGFLGRLSRRTWAFFEDFVTEADHWLPPDNIQEHPSLLVARRTSPTNIGLALLANLSAHDFGYLHGDGLVERVGRTLATLESLPRHRGHFYNWYDTETLRPLPPLYVSTVDSGNLAGHLLTLRQGLLAQPDAPVLAPATWQGLRDTLALLEEAGGAMPEAFRTRLDALSAAPPPGCVEALEVLAELVALAQPSSGADPVEDLEEPADEAAYWGGKLFEQCRAAAAALAWLPQSLSSERIPTLRELANIASGEGVQAAARARIAELERLAHVAGQCAQMELDFLYDRGRHLLTIGYNVDEHRADPGYYDLLASEARLCSFIGIAWGQLPQDAWFALGRLLTDVDGDPALLSWSGSMFEYLMPQLVMPSYEGSLLDQTAKATVARQIEYGRQRDVPWGISESGYNTVDARMNYQYRAFGVPGLGLRRGLAQDLVIAPYASMMALMVAPVEASRNLRQMAQAGFAGRYGMYEAIDYTPARLPRGQSSALVRSFMAHHQGMGLLALDYLLHGQPMQRRFLADPEFQATLLLLQERIPRTGAFHPHTAEVAGVALAPDATETRLRIFRNASSPRPAVQMLSNGRFHSMLTSAGGGYSRLHDMAMTRWREDGTCDRWGNWCYLRDVDSGEFWSASYQPTGVEVSGYEAIFSDAKAEFRGRRHGFETHLEIAVSPEDDIELRRLHVSNQSRSARTIEITTYAEVVLAPAISDELHPAFSNLFVQTELVPERQAILCTRRARSQDEVPPWMFHLVAVHEADIEQISYETDRSRFIGRGRDARAPRAMVEREALSGSQGSVLDPIVAIRSRITLAPDQTATIDMVSGIGAARDECTTLIDKYRDRRLADRVFDLAWTHSQVVRRQINASQTDAQLYERLAGLVLHAHPALRAEQAVLLQNRRGQSGLWGQAISGDYPIVVVQIADAQNIELVRQMVQAYAYWRLKGLATDLLIWNDEQGGYRQQLHDQIMGLISAGVEANVIDRPGGIFVRPAHQLPQEDRILLQSVARVIVSDADGTLAEQVARRPPPEPVMPPLQPQPTQYELMAHVEHEEAGHHDAVADPWPFDPPATPLREGNGFGAFSADGREYVIDLGTGQATPAPWSNVLANPRFGCVASESNTGYTWAENAHEFRLTPWHDDPVSDPGGEAFYIRDEQTGRFWSPTPLPAAGDGAYRVRHGFGYSVYEHEQDGIASELWVYVAREAPVKFSVLRVRNTGDTTRRLSATGYVEWILGDLHARTQMHVVTSSEPDHPDGAVLARNAYNAEFGGRVAFFDADVDAAGWHGEEARRSIGGDRVEFIGRNGSLRAPAAMARERLSGRLGAGLDPCAAIQVPLDLAPGQSREVVFRLGAGRTHADALAVLRETRGRDTAAEALDEVRAGWLRTLSAVQVETPEPAVDLLANGWLLYQTIGCRYFARSGYYQSGGAFGFRDQLQDTMAMLHAEPKLAREHLLLCAEHQFTDGDVQHWWHPPLDRGVRTRCSDDYLWLPLATCRYVEATGDREVLNERVTYIEGRQVDPDEESYYDLPSRSGLRETLYQHCVRGLQRALDRFGERGLPLIGTGDWNDGMNRVGEGGRGESVWLGFFLYDVLNRFNVLARERGDLLFAERCVERAARLRESLEGEAWDGAWYRRAWFDNGAPLGSTASDECNIDSISQSWSVLSGAADPLRARQAMDALDKHLVRRDAGLIQLLDPPFDRTAQDPGYIRGYVPGVRENGGQYTHAAVWATMAFAELGDHARAWELFRMINPIHHGDTAERIATYKVEPYVVAADVYAVQPHVGRGGWTWYTGSAGWMYRLVLESLLGLRLEGGTLQLSPCIPGDWPEYRVRYRFRDTVYSIHVRQEAGQGTPPRLLVDGVEQPGLAVPLLDDRAQHAVELWLPQAG</sequence>
<dbReference type="InterPro" id="IPR012341">
    <property type="entry name" value="6hp_glycosidase-like_sf"/>
</dbReference>
<keyword evidence="2" id="KW-0808">Transferase</keyword>
<dbReference type="InterPro" id="IPR037824">
    <property type="entry name" value="GH94N_2_NdvB"/>
</dbReference>
<dbReference type="EMBL" id="JBHRYA010000003">
    <property type="protein sequence ID" value="MFC3715538.1"/>
    <property type="molecule type" value="Genomic_DNA"/>
</dbReference>
<organism evidence="9 10">
    <name type="scientific">Luteimonas soli</name>
    <dbReference type="NCBI Taxonomy" id="1648966"/>
    <lineage>
        <taxon>Bacteria</taxon>
        <taxon>Pseudomonadati</taxon>
        <taxon>Pseudomonadota</taxon>
        <taxon>Gammaproteobacteria</taxon>
        <taxon>Lysobacterales</taxon>
        <taxon>Lysobacteraceae</taxon>
        <taxon>Luteimonas</taxon>
    </lineage>
</organism>
<keyword evidence="9" id="KW-0378">Hydrolase</keyword>
<feature type="transmembrane region" description="Helical" evidence="4">
    <location>
        <begin position="901"/>
        <end position="920"/>
    </location>
</feature>
<dbReference type="CDD" id="cd11753">
    <property type="entry name" value="GH94N_ChvB_NdvB_2_like"/>
    <property type="match status" value="1"/>
</dbReference>
<accession>A0ABV7XKD8</accession>
<dbReference type="Pfam" id="PF03633">
    <property type="entry name" value="Glyco_hydro_65C"/>
    <property type="match status" value="1"/>
</dbReference>
<protein>
    <submittedName>
        <fullName evidence="9">GH36-type glycosyl hydrolase domain-containing protein</fullName>
    </submittedName>
</protein>
<dbReference type="InterPro" id="IPR037820">
    <property type="entry name" value="GH94N_NdvB"/>
</dbReference>
<dbReference type="InterPro" id="IPR005194">
    <property type="entry name" value="Glyco_hydro_65_C"/>
</dbReference>
<feature type="transmembrane region" description="Helical" evidence="4">
    <location>
        <begin position="458"/>
        <end position="487"/>
    </location>
</feature>
<dbReference type="SUPFAM" id="SSF48208">
    <property type="entry name" value="Six-hairpin glycosidases"/>
    <property type="match status" value="1"/>
</dbReference>
<gene>
    <name evidence="9" type="ORF">ACFONC_05165</name>
</gene>
<proteinExistence type="predicted"/>
<evidence type="ECO:0000313" key="10">
    <source>
        <dbReference type="Proteomes" id="UP001595705"/>
    </source>
</evidence>
<evidence type="ECO:0000259" key="8">
    <source>
        <dbReference type="Pfam" id="PF17167"/>
    </source>
</evidence>